<keyword evidence="3" id="KW-1185">Reference proteome</keyword>
<gene>
    <name evidence="2" type="ORF">PanWU01x14_006700</name>
</gene>
<feature type="transmembrane region" description="Helical" evidence="1">
    <location>
        <begin position="50"/>
        <end position="71"/>
    </location>
</feature>
<reference evidence="3" key="1">
    <citation type="submission" date="2016-06" db="EMBL/GenBank/DDBJ databases">
        <title>Parallel loss of symbiosis genes in relatives of nitrogen-fixing non-legume Parasponia.</title>
        <authorList>
            <person name="Van Velzen R."/>
            <person name="Holmer R."/>
            <person name="Bu F."/>
            <person name="Rutten L."/>
            <person name="Van Zeijl A."/>
            <person name="Liu W."/>
            <person name="Santuari L."/>
            <person name="Cao Q."/>
            <person name="Sharma T."/>
            <person name="Shen D."/>
            <person name="Roswanjaya Y."/>
            <person name="Wardhani T."/>
            <person name="Kalhor M.S."/>
            <person name="Jansen J."/>
            <person name="Van den Hoogen J."/>
            <person name="Gungor B."/>
            <person name="Hartog M."/>
            <person name="Hontelez J."/>
            <person name="Verver J."/>
            <person name="Yang W.-C."/>
            <person name="Schijlen E."/>
            <person name="Repin R."/>
            <person name="Schilthuizen M."/>
            <person name="Schranz E."/>
            <person name="Heidstra R."/>
            <person name="Miyata K."/>
            <person name="Fedorova E."/>
            <person name="Kohlen W."/>
            <person name="Bisseling T."/>
            <person name="Smit S."/>
            <person name="Geurts R."/>
        </authorList>
    </citation>
    <scope>NUCLEOTIDE SEQUENCE [LARGE SCALE GENOMIC DNA]</scope>
    <source>
        <strain evidence="3">cv. WU1-14</strain>
    </source>
</reference>
<name>A0A2P5E3X7_PARAD</name>
<organism evidence="2 3">
    <name type="scientific">Parasponia andersonii</name>
    <name type="common">Sponia andersonii</name>
    <dbReference type="NCBI Taxonomy" id="3476"/>
    <lineage>
        <taxon>Eukaryota</taxon>
        <taxon>Viridiplantae</taxon>
        <taxon>Streptophyta</taxon>
        <taxon>Embryophyta</taxon>
        <taxon>Tracheophyta</taxon>
        <taxon>Spermatophyta</taxon>
        <taxon>Magnoliopsida</taxon>
        <taxon>eudicotyledons</taxon>
        <taxon>Gunneridae</taxon>
        <taxon>Pentapetalae</taxon>
        <taxon>rosids</taxon>
        <taxon>fabids</taxon>
        <taxon>Rosales</taxon>
        <taxon>Cannabaceae</taxon>
        <taxon>Parasponia</taxon>
    </lineage>
</organism>
<dbReference type="Proteomes" id="UP000237105">
    <property type="component" value="Unassembled WGS sequence"/>
</dbReference>
<accession>A0A2P5E3X7</accession>
<keyword evidence="1" id="KW-1133">Transmembrane helix</keyword>
<evidence type="ECO:0000256" key="1">
    <source>
        <dbReference type="SAM" id="Phobius"/>
    </source>
</evidence>
<evidence type="ECO:0000313" key="2">
    <source>
        <dbReference type="EMBL" id="PON80220.1"/>
    </source>
</evidence>
<keyword evidence="1" id="KW-0472">Membrane</keyword>
<proteinExistence type="predicted"/>
<protein>
    <submittedName>
        <fullName evidence="2">Uncharacterized protein</fullName>
    </submittedName>
</protein>
<keyword evidence="1" id="KW-0812">Transmembrane</keyword>
<dbReference type="AlphaFoldDB" id="A0A2P5E3X7"/>
<evidence type="ECO:0000313" key="3">
    <source>
        <dbReference type="Proteomes" id="UP000237105"/>
    </source>
</evidence>
<sequence>MLSPNTGRARGSFSYHITSEESDVIYATYHIAFYTSDVVFSQKQLSRSNILAYYVTFYTSDMIVSIPYRFLYKRRGTSEIITSLVFTLFIERHNFSTTLPYK</sequence>
<dbReference type="EMBL" id="JXTB01000002">
    <property type="protein sequence ID" value="PON80220.1"/>
    <property type="molecule type" value="Genomic_DNA"/>
</dbReference>
<comment type="caution">
    <text evidence="2">The sequence shown here is derived from an EMBL/GenBank/DDBJ whole genome shotgun (WGS) entry which is preliminary data.</text>
</comment>